<proteinExistence type="predicted"/>
<dbReference type="SUPFAM" id="SSF47598">
    <property type="entry name" value="Ribbon-helix-helix"/>
    <property type="match status" value="1"/>
</dbReference>
<evidence type="ECO:0000313" key="1">
    <source>
        <dbReference type="EMBL" id="RQT29962.1"/>
    </source>
</evidence>
<dbReference type="EMBL" id="QTQX01000007">
    <property type="protein sequence ID" value="RQT29962.1"/>
    <property type="molecule type" value="Genomic_DNA"/>
</dbReference>
<comment type="caution">
    <text evidence="1">The sequence shown here is derived from an EMBL/GenBank/DDBJ whole genome shotgun (WGS) entry which is preliminary data.</text>
</comment>
<dbReference type="AlphaFoldDB" id="A0A3N8R204"/>
<gene>
    <name evidence="1" type="ORF">DF037_12785</name>
</gene>
<dbReference type="GO" id="GO:0006355">
    <property type="term" value="P:regulation of DNA-templated transcription"/>
    <property type="evidence" value="ECO:0007669"/>
    <property type="project" value="InterPro"/>
</dbReference>
<evidence type="ECO:0000313" key="2">
    <source>
        <dbReference type="Proteomes" id="UP000269271"/>
    </source>
</evidence>
<accession>A0A3N8R204</accession>
<dbReference type="InterPro" id="IPR010985">
    <property type="entry name" value="Ribbon_hlx_hlx"/>
</dbReference>
<name>A0A3N8R204_9BURK</name>
<reference evidence="1 2" key="1">
    <citation type="submission" date="2018-08" db="EMBL/GenBank/DDBJ databases">
        <title>Comparative analysis of Burkholderia isolates from Puerto Rico.</title>
        <authorList>
            <person name="Hall C."/>
            <person name="Sahl J."/>
            <person name="Wagner D."/>
        </authorList>
    </citation>
    <scope>NUCLEOTIDE SEQUENCE [LARGE SCALE GENOMIC DNA]</scope>
    <source>
        <strain evidence="1 2">Bp9001</strain>
    </source>
</reference>
<sequence>MPAGKTKTTNGRVRPDIKRLLQEAAEYENRSQTNMLETLILDHCRKPRLVVQPRVTRTESEG</sequence>
<dbReference type="Proteomes" id="UP000269271">
    <property type="component" value="Unassembled WGS sequence"/>
</dbReference>
<organism evidence="1 2">
    <name type="scientific">Burkholderia contaminans</name>
    <dbReference type="NCBI Taxonomy" id="488447"/>
    <lineage>
        <taxon>Bacteria</taxon>
        <taxon>Pseudomonadati</taxon>
        <taxon>Pseudomonadota</taxon>
        <taxon>Betaproteobacteria</taxon>
        <taxon>Burkholderiales</taxon>
        <taxon>Burkholderiaceae</taxon>
        <taxon>Burkholderia</taxon>
        <taxon>Burkholderia cepacia complex</taxon>
    </lineage>
</organism>
<protein>
    <recommendedName>
        <fullName evidence="3">CopG-like ribbon-helix-helix domain-containing protein</fullName>
    </recommendedName>
</protein>
<evidence type="ECO:0008006" key="3">
    <source>
        <dbReference type="Google" id="ProtNLM"/>
    </source>
</evidence>